<dbReference type="PANTHER" id="PTHR31021">
    <property type="entry name" value="ADENOMATOSIS POLYPOSIS COLI DOWN-REGULATED 1"/>
    <property type="match status" value="1"/>
</dbReference>
<sequence>MVPDSIPGTSRFFCESLRLDQDQLGFWYIKLRLTVCEFVLQKLALKSPTDCGRSVGMVRLRANAMEFNNSPTLVPRKFGCEVRPGPEFVLRSYTFMKNNSFKLLQFHYEDEWCSLPLYTITARGRVWLRENSWVTRGATEAEYTLERATVTAHSAGVAVELARRVNKTCPGQVRRRWKPYREYVVYSLPGEDEGDNTISNQHPPVVIPHPRRESTLTGRLRLMHTEDVDCLSALHAVFHELQLVRVHRRPPGPPDSRYPRHELLLGDLHSRPELRSQYRPTAFQTPLLRADQVRDTSAQSRLAEILLLRAD</sequence>
<proteinExistence type="predicted"/>
<organism evidence="7">
    <name type="scientific">Timema douglasi</name>
    <name type="common">Walking stick</name>
    <dbReference type="NCBI Taxonomy" id="61478"/>
    <lineage>
        <taxon>Eukaryota</taxon>
        <taxon>Metazoa</taxon>
        <taxon>Ecdysozoa</taxon>
        <taxon>Arthropoda</taxon>
        <taxon>Hexapoda</taxon>
        <taxon>Insecta</taxon>
        <taxon>Pterygota</taxon>
        <taxon>Neoptera</taxon>
        <taxon>Polyneoptera</taxon>
        <taxon>Phasmatodea</taxon>
        <taxon>Timematodea</taxon>
        <taxon>Timematoidea</taxon>
        <taxon>Timematidae</taxon>
        <taxon>Timema</taxon>
    </lineage>
</organism>
<evidence type="ECO:0000256" key="3">
    <source>
        <dbReference type="ARBA" id="ARBA00022729"/>
    </source>
</evidence>
<dbReference type="GO" id="GO:0005886">
    <property type="term" value="C:plasma membrane"/>
    <property type="evidence" value="ECO:0007669"/>
    <property type="project" value="InterPro"/>
</dbReference>
<dbReference type="GO" id="GO:0030178">
    <property type="term" value="P:negative regulation of Wnt signaling pathway"/>
    <property type="evidence" value="ECO:0007669"/>
    <property type="project" value="InterPro"/>
</dbReference>
<evidence type="ECO:0000259" key="6">
    <source>
        <dbReference type="SMART" id="SM01352"/>
    </source>
</evidence>
<dbReference type="InterPro" id="IPR042425">
    <property type="entry name" value="APCDD1"/>
</dbReference>
<evidence type="ECO:0000256" key="1">
    <source>
        <dbReference type="ARBA" id="ARBA00004167"/>
    </source>
</evidence>
<comment type="subcellular location">
    <subcellularLocation>
        <location evidence="1">Membrane</location>
        <topology evidence="1">Single-pass membrane protein</topology>
    </subcellularLocation>
</comment>
<evidence type="ECO:0000256" key="5">
    <source>
        <dbReference type="ARBA" id="ARBA00023180"/>
    </source>
</evidence>
<keyword evidence="3" id="KW-0732">Signal</keyword>
<keyword evidence="5" id="KW-0325">Glycoprotein</keyword>
<reference evidence="7" key="1">
    <citation type="submission" date="2020-11" db="EMBL/GenBank/DDBJ databases">
        <authorList>
            <person name="Tran Van P."/>
        </authorList>
    </citation>
    <scope>NUCLEOTIDE SEQUENCE</scope>
</reference>
<evidence type="ECO:0000256" key="4">
    <source>
        <dbReference type="ARBA" id="ARBA00023136"/>
    </source>
</evidence>
<evidence type="ECO:0000313" key="7">
    <source>
        <dbReference type="EMBL" id="CAD7200598.1"/>
    </source>
</evidence>
<dbReference type="EMBL" id="OA567616">
    <property type="protein sequence ID" value="CAD7200598.1"/>
    <property type="molecule type" value="Genomic_DNA"/>
</dbReference>
<protein>
    <recommendedName>
        <fullName evidence="6">APCDD1 domain-containing protein</fullName>
    </recommendedName>
</protein>
<evidence type="ECO:0000256" key="2">
    <source>
        <dbReference type="ARBA" id="ARBA00022692"/>
    </source>
</evidence>
<dbReference type="SMART" id="SM01352">
    <property type="entry name" value="APCDDC"/>
    <property type="match status" value="1"/>
</dbReference>
<feature type="domain" description="APCDD1" evidence="6">
    <location>
        <begin position="50"/>
        <end position="308"/>
    </location>
</feature>
<keyword evidence="2" id="KW-0812">Transmembrane</keyword>
<accession>A0A7R8VL54</accession>
<dbReference type="InterPro" id="IPR029405">
    <property type="entry name" value="APCDD1_dom"/>
</dbReference>
<dbReference type="Pfam" id="PF14921">
    <property type="entry name" value="APCDDC"/>
    <property type="match status" value="1"/>
</dbReference>
<gene>
    <name evidence="7" type="ORF">TDIB3V08_LOCUS6811</name>
</gene>
<name>A0A7R8VL54_TIMDO</name>
<dbReference type="PANTHER" id="PTHR31021:SF1">
    <property type="entry name" value="CHROMOSOME UNDETERMINED SCAFFOLD_56, WHOLE GENOME SHOTGUN SEQUENCE"/>
    <property type="match status" value="1"/>
</dbReference>
<dbReference type="GO" id="GO:0017147">
    <property type="term" value="F:Wnt-protein binding"/>
    <property type="evidence" value="ECO:0007669"/>
    <property type="project" value="InterPro"/>
</dbReference>
<keyword evidence="4" id="KW-0472">Membrane</keyword>
<dbReference type="AlphaFoldDB" id="A0A7R8VL54"/>